<organism evidence="1 2">
    <name type="scientific">Yinghuangia soli</name>
    <dbReference type="NCBI Taxonomy" id="2908204"/>
    <lineage>
        <taxon>Bacteria</taxon>
        <taxon>Bacillati</taxon>
        <taxon>Actinomycetota</taxon>
        <taxon>Actinomycetes</taxon>
        <taxon>Kitasatosporales</taxon>
        <taxon>Streptomycetaceae</taxon>
        <taxon>Yinghuangia</taxon>
    </lineage>
</organism>
<dbReference type="EMBL" id="JAKFHA010000029">
    <property type="protein sequence ID" value="MCF2532005.1"/>
    <property type="molecule type" value="Genomic_DNA"/>
</dbReference>
<accession>A0AA41U3N4</accession>
<evidence type="ECO:0000313" key="1">
    <source>
        <dbReference type="EMBL" id="MCF2532005.1"/>
    </source>
</evidence>
<evidence type="ECO:0000313" key="2">
    <source>
        <dbReference type="Proteomes" id="UP001165378"/>
    </source>
</evidence>
<name>A0AA41U3N4_9ACTN</name>
<gene>
    <name evidence="1" type="ORF">LZ495_32980</name>
</gene>
<dbReference type="Proteomes" id="UP001165378">
    <property type="component" value="Unassembled WGS sequence"/>
</dbReference>
<comment type="caution">
    <text evidence="1">The sequence shown here is derived from an EMBL/GenBank/DDBJ whole genome shotgun (WGS) entry which is preliminary data.</text>
</comment>
<protein>
    <submittedName>
        <fullName evidence="1">Uncharacterized protein</fullName>
    </submittedName>
</protein>
<keyword evidence="2" id="KW-1185">Reference proteome</keyword>
<dbReference type="RefSeq" id="WP_235056727.1">
    <property type="nucleotide sequence ID" value="NZ_JAKFHA010000029.1"/>
</dbReference>
<proteinExistence type="predicted"/>
<dbReference type="AlphaFoldDB" id="A0AA41U3N4"/>
<reference evidence="1" key="1">
    <citation type="submission" date="2022-01" db="EMBL/GenBank/DDBJ databases">
        <title>Genome-Based Taxonomic Classification of the Phylum Actinobacteria.</title>
        <authorList>
            <person name="Gao Y."/>
        </authorList>
    </citation>
    <scope>NUCLEOTIDE SEQUENCE</scope>
    <source>
        <strain evidence="1">KLBMP 8922</strain>
    </source>
</reference>
<sequence length="73" mass="7370">MTDHGGAPAGPDPDGPLSARVADFWGGGPVPAAPDVPLEPDPAVAALGQPALVVRGRNCADLVRPAYRAMTSR</sequence>